<evidence type="ECO:0000313" key="8">
    <source>
        <dbReference type="Proteomes" id="UP001237642"/>
    </source>
</evidence>
<dbReference type="PANTHER" id="PTHR32191">
    <property type="entry name" value="TETRASPANIN-8-RELATED"/>
    <property type="match status" value="1"/>
</dbReference>
<gene>
    <name evidence="7" type="ORF">POM88_021740</name>
</gene>
<keyword evidence="5 6" id="KW-0472">Membrane</keyword>
<feature type="transmembrane region" description="Helical" evidence="6">
    <location>
        <begin position="234"/>
        <end position="252"/>
    </location>
</feature>
<protein>
    <submittedName>
        <fullName evidence="7">Tetraspanin-8</fullName>
    </submittedName>
</protein>
<keyword evidence="8" id="KW-1185">Reference proteome</keyword>
<evidence type="ECO:0000256" key="1">
    <source>
        <dbReference type="ARBA" id="ARBA00004141"/>
    </source>
</evidence>
<proteinExistence type="inferred from homology"/>
<accession>A0AAD8IE05</accession>
<evidence type="ECO:0000256" key="4">
    <source>
        <dbReference type="ARBA" id="ARBA00022989"/>
    </source>
</evidence>
<dbReference type="GO" id="GO:0016020">
    <property type="term" value="C:membrane"/>
    <property type="evidence" value="ECO:0007669"/>
    <property type="project" value="UniProtKB-SubCell"/>
</dbReference>
<evidence type="ECO:0000313" key="7">
    <source>
        <dbReference type="EMBL" id="KAK1384005.1"/>
    </source>
</evidence>
<name>A0AAD8IE05_9APIA</name>
<feature type="transmembrane region" description="Helical" evidence="6">
    <location>
        <begin position="12"/>
        <end position="34"/>
    </location>
</feature>
<dbReference type="Pfam" id="PF00335">
    <property type="entry name" value="Tetraspanin"/>
    <property type="match status" value="1"/>
</dbReference>
<comment type="subcellular location">
    <subcellularLocation>
        <location evidence="1">Membrane</location>
        <topology evidence="1">Multi-pass membrane protein</topology>
    </subcellularLocation>
</comment>
<comment type="caution">
    <text evidence="7">The sequence shown here is derived from an EMBL/GenBank/DDBJ whole genome shotgun (WGS) entry which is preliminary data.</text>
</comment>
<comment type="similarity">
    <text evidence="2">Belongs to the tetraspanin (TM4SF) family.</text>
</comment>
<feature type="transmembrane region" description="Helical" evidence="6">
    <location>
        <begin position="71"/>
        <end position="97"/>
    </location>
</feature>
<evidence type="ECO:0000256" key="6">
    <source>
        <dbReference type="SAM" id="Phobius"/>
    </source>
</evidence>
<sequence length="294" mass="32725">MFRSVSGAVVTILNVLAMMFSLLLIGYSVWLYTHDTSLCQRLLRKPLLFIGLALFVVSLMGIIASSCRVSIVMHLYLIFMYLLILALIAFTVFVIVVTNRGVGKQISGIGFKEYRLGDYSNWLQNHVFNGKHWGSVKSCLVDAHVCSVLSGRDYNALNFYKHHLSPLQSGCCKPPVYCGFKFHNATFWTVPKSGPAHQDIDCKTWKNNQNELCFNCISCKAGVLNNVKGQWKTLAIINGCFILLVVIIYSLGCCALKSSNATSSDLERFDVVLLVDSDMVNELTSVAVMLQLIV</sequence>
<evidence type="ECO:0000256" key="5">
    <source>
        <dbReference type="ARBA" id="ARBA00023136"/>
    </source>
</evidence>
<reference evidence="7" key="2">
    <citation type="submission" date="2023-05" db="EMBL/GenBank/DDBJ databases">
        <authorList>
            <person name="Schelkunov M.I."/>
        </authorList>
    </citation>
    <scope>NUCLEOTIDE SEQUENCE</scope>
    <source>
        <strain evidence="7">Hsosn_3</strain>
        <tissue evidence="7">Leaf</tissue>
    </source>
</reference>
<dbReference type="EMBL" id="JAUIZM010000005">
    <property type="protein sequence ID" value="KAK1384005.1"/>
    <property type="molecule type" value="Genomic_DNA"/>
</dbReference>
<keyword evidence="4 6" id="KW-1133">Transmembrane helix</keyword>
<reference evidence="7" key="1">
    <citation type="submission" date="2023-02" db="EMBL/GenBank/DDBJ databases">
        <title>Genome of toxic invasive species Heracleum sosnowskyi carries increased number of genes despite the absence of recent whole-genome duplications.</title>
        <authorList>
            <person name="Schelkunov M."/>
            <person name="Shtratnikova V."/>
            <person name="Makarenko M."/>
            <person name="Klepikova A."/>
            <person name="Omelchenko D."/>
            <person name="Novikova G."/>
            <person name="Obukhova E."/>
            <person name="Bogdanov V."/>
            <person name="Penin A."/>
            <person name="Logacheva M."/>
        </authorList>
    </citation>
    <scope>NUCLEOTIDE SEQUENCE</scope>
    <source>
        <strain evidence="7">Hsosn_3</strain>
        <tissue evidence="7">Leaf</tissue>
    </source>
</reference>
<dbReference type="InterPro" id="IPR044991">
    <property type="entry name" value="TET_plant"/>
</dbReference>
<dbReference type="Proteomes" id="UP001237642">
    <property type="component" value="Unassembled WGS sequence"/>
</dbReference>
<dbReference type="InterPro" id="IPR018499">
    <property type="entry name" value="Tetraspanin/Peripherin"/>
</dbReference>
<feature type="transmembrane region" description="Helical" evidence="6">
    <location>
        <begin position="46"/>
        <end position="65"/>
    </location>
</feature>
<keyword evidence="3 6" id="KW-0812">Transmembrane</keyword>
<organism evidence="7 8">
    <name type="scientific">Heracleum sosnowskyi</name>
    <dbReference type="NCBI Taxonomy" id="360622"/>
    <lineage>
        <taxon>Eukaryota</taxon>
        <taxon>Viridiplantae</taxon>
        <taxon>Streptophyta</taxon>
        <taxon>Embryophyta</taxon>
        <taxon>Tracheophyta</taxon>
        <taxon>Spermatophyta</taxon>
        <taxon>Magnoliopsida</taxon>
        <taxon>eudicotyledons</taxon>
        <taxon>Gunneridae</taxon>
        <taxon>Pentapetalae</taxon>
        <taxon>asterids</taxon>
        <taxon>campanulids</taxon>
        <taxon>Apiales</taxon>
        <taxon>Apiaceae</taxon>
        <taxon>Apioideae</taxon>
        <taxon>apioid superclade</taxon>
        <taxon>Tordylieae</taxon>
        <taxon>Tordyliinae</taxon>
        <taxon>Heracleum</taxon>
    </lineage>
</organism>
<evidence type="ECO:0000256" key="2">
    <source>
        <dbReference type="ARBA" id="ARBA00006840"/>
    </source>
</evidence>
<evidence type="ECO:0000256" key="3">
    <source>
        <dbReference type="ARBA" id="ARBA00022692"/>
    </source>
</evidence>
<dbReference type="GO" id="GO:0009734">
    <property type="term" value="P:auxin-activated signaling pathway"/>
    <property type="evidence" value="ECO:0007669"/>
    <property type="project" value="InterPro"/>
</dbReference>
<dbReference type="AlphaFoldDB" id="A0AAD8IE05"/>